<evidence type="ECO:0000313" key="11">
    <source>
        <dbReference type="Proteomes" id="UP000321386"/>
    </source>
</evidence>
<dbReference type="Proteomes" id="UP000321386">
    <property type="component" value="Unassembled WGS sequence"/>
</dbReference>
<dbReference type="InterPro" id="IPR024528">
    <property type="entry name" value="ThrE_2"/>
</dbReference>
<dbReference type="AlphaFoldDB" id="A0A510UZC6"/>
<evidence type="ECO:0000259" key="9">
    <source>
        <dbReference type="Pfam" id="PF12821"/>
    </source>
</evidence>
<feature type="transmembrane region" description="Helical" evidence="7">
    <location>
        <begin position="318"/>
        <end position="335"/>
    </location>
</feature>
<dbReference type="PANTHER" id="PTHR34390">
    <property type="entry name" value="UPF0442 PROTEIN YJJB-RELATED"/>
    <property type="match status" value="1"/>
</dbReference>
<feature type="domain" description="Threonine/Serine exporter ThrE" evidence="9">
    <location>
        <begin position="297"/>
        <end position="422"/>
    </location>
</feature>
<dbReference type="Pfam" id="PF06738">
    <property type="entry name" value="ThrE"/>
    <property type="match status" value="1"/>
</dbReference>
<accession>A0A510UZC6</accession>
<dbReference type="OrthoDB" id="2148488at2"/>
<feature type="transmembrane region" description="Helical" evidence="7">
    <location>
        <begin position="341"/>
        <end position="362"/>
    </location>
</feature>
<dbReference type="GO" id="GO:0005886">
    <property type="term" value="C:plasma membrane"/>
    <property type="evidence" value="ECO:0007669"/>
    <property type="project" value="UniProtKB-SubCell"/>
</dbReference>
<reference evidence="10 11" key="1">
    <citation type="submission" date="2019-07" db="EMBL/GenBank/DDBJ databases">
        <title>Whole genome shotgun sequence of Cellulomonas persica NBRC 101101.</title>
        <authorList>
            <person name="Hosoyama A."/>
            <person name="Uohara A."/>
            <person name="Ohji S."/>
            <person name="Ichikawa N."/>
        </authorList>
    </citation>
    <scope>NUCLEOTIDE SEQUENCE [LARGE SCALE GENOMIC DNA]</scope>
    <source>
        <strain evidence="10 11">NBRC 101101</strain>
    </source>
</reference>
<evidence type="ECO:0000256" key="4">
    <source>
        <dbReference type="ARBA" id="ARBA00022989"/>
    </source>
</evidence>
<keyword evidence="4 7" id="KW-1133">Transmembrane helix</keyword>
<evidence type="ECO:0008006" key="12">
    <source>
        <dbReference type="Google" id="ProtNLM"/>
    </source>
</evidence>
<evidence type="ECO:0000256" key="2">
    <source>
        <dbReference type="ARBA" id="ARBA00022475"/>
    </source>
</evidence>
<evidence type="ECO:0000256" key="5">
    <source>
        <dbReference type="ARBA" id="ARBA00023136"/>
    </source>
</evidence>
<dbReference type="GO" id="GO:0015744">
    <property type="term" value="P:succinate transport"/>
    <property type="evidence" value="ECO:0007669"/>
    <property type="project" value="TreeGrafter"/>
</dbReference>
<feature type="transmembrane region" description="Helical" evidence="7">
    <location>
        <begin position="220"/>
        <end position="242"/>
    </location>
</feature>
<sequence>MGHVSTPSLVQPDDDELDLIRRSGAALQVGKLSLSGGTGSYRVKASMARIARAMGVERHEAHVTITEITTTSHRERSFRTEVTEVRAVGVNADRLALIERMVTRFERRHAETGVPVPVDDVLDAVGEIAARPPLYNAFLNALWSGIACAAFAFLNNGGPVEIGGVLVAAWLGQLLRRAMLHRGYNPFGVTMLAAALACFTYLGLVTGLHELGAISTRHEAGYVSSVLFLIPGFPLVAGALDLARLDFSAGLSRLTYALMILTSAALAVWAVSSIVGLQPDPPPPPALEPAALWTLRFVASFLGVLGFALMFNSPWPMALLAATIGMVANVGRLFLVGEGVVAQAAAAIAALVVGLLAAYLAPRLDIPRVTVAVPAVVIMVPGVLAYRAVFHLTDGQTLQALAYGVQAALVVIALSIGLAVARMLTDRTWAFDR</sequence>
<feature type="domain" description="Threonine/serine exporter-like N-terminal" evidence="8">
    <location>
        <begin position="26"/>
        <end position="274"/>
    </location>
</feature>
<evidence type="ECO:0000259" key="8">
    <source>
        <dbReference type="Pfam" id="PF06738"/>
    </source>
</evidence>
<name>A0A510UZC6_9CELL</name>
<evidence type="ECO:0000256" key="6">
    <source>
        <dbReference type="ARBA" id="ARBA00034125"/>
    </source>
</evidence>
<dbReference type="GO" id="GO:0022857">
    <property type="term" value="F:transmembrane transporter activity"/>
    <property type="evidence" value="ECO:0007669"/>
    <property type="project" value="InterPro"/>
</dbReference>
<dbReference type="EMBL" id="BJUA01000014">
    <property type="protein sequence ID" value="GEK18901.1"/>
    <property type="molecule type" value="Genomic_DNA"/>
</dbReference>
<dbReference type="Pfam" id="PF12821">
    <property type="entry name" value="ThrE_2"/>
    <property type="match status" value="1"/>
</dbReference>
<keyword evidence="2" id="KW-1003">Cell membrane</keyword>
<proteinExistence type="inferred from homology"/>
<feature type="transmembrane region" description="Helical" evidence="7">
    <location>
        <begin position="187"/>
        <end position="208"/>
    </location>
</feature>
<comment type="similarity">
    <text evidence="6">Belongs to the ThrE exporter (TC 2.A.79) family.</text>
</comment>
<evidence type="ECO:0000256" key="3">
    <source>
        <dbReference type="ARBA" id="ARBA00022692"/>
    </source>
</evidence>
<feature type="transmembrane region" description="Helical" evidence="7">
    <location>
        <begin position="160"/>
        <end position="175"/>
    </location>
</feature>
<dbReference type="PANTHER" id="PTHR34390:SF2">
    <property type="entry name" value="SUCCINATE TRANSPORTER SUBUNIT YJJP-RELATED"/>
    <property type="match status" value="1"/>
</dbReference>
<dbReference type="InterPro" id="IPR010619">
    <property type="entry name" value="ThrE-like_N"/>
</dbReference>
<comment type="caution">
    <text evidence="10">The sequence shown here is derived from an EMBL/GenBank/DDBJ whole genome shotgun (WGS) entry which is preliminary data.</text>
</comment>
<gene>
    <name evidence="10" type="ORF">CPE01_26340</name>
</gene>
<keyword evidence="5 7" id="KW-0472">Membrane</keyword>
<keyword evidence="3 7" id="KW-0812">Transmembrane</keyword>
<evidence type="ECO:0000313" key="10">
    <source>
        <dbReference type="EMBL" id="GEK18901.1"/>
    </source>
</evidence>
<protein>
    <recommendedName>
        <fullName evidence="12">Threonine/serine exporter-like N-terminal domain-containing protein</fullName>
    </recommendedName>
</protein>
<keyword evidence="11" id="KW-1185">Reference proteome</keyword>
<organism evidence="10 11">
    <name type="scientific">Cellulomonas persica</name>
    <dbReference type="NCBI Taxonomy" id="76861"/>
    <lineage>
        <taxon>Bacteria</taxon>
        <taxon>Bacillati</taxon>
        <taxon>Actinomycetota</taxon>
        <taxon>Actinomycetes</taxon>
        <taxon>Micrococcales</taxon>
        <taxon>Cellulomonadaceae</taxon>
        <taxon>Cellulomonas</taxon>
    </lineage>
</organism>
<comment type="subcellular location">
    <subcellularLocation>
        <location evidence="1">Cell membrane</location>
        <topology evidence="1">Multi-pass membrane protein</topology>
    </subcellularLocation>
</comment>
<feature type="transmembrane region" description="Helical" evidence="7">
    <location>
        <begin position="290"/>
        <end position="311"/>
    </location>
</feature>
<evidence type="ECO:0000256" key="1">
    <source>
        <dbReference type="ARBA" id="ARBA00004651"/>
    </source>
</evidence>
<dbReference type="InterPro" id="IPR050539">
    <property type="entry name" value="ThrE_Dicarb/AminoAcid_Exp"/>
</dbReference>
<evidence type="ECO:0000256" key="7">
    <source>
        <dbReference type="SAM" id="Phobius"/>
    </source>
</evidence>
<feature type="transmembrane region" description="Helical" evidence="7">
    <location>
        <begin position="401"/>
        <end position="424"/>
    </location>
</feature>
<feature type="transmembrane region" description="Helical" evidence="7">
    <location>
        <begin position="369"/>
        <end position="389"/>
    </location>
</feature>
<feature type="transmembrane region" description="Helical" evidence="7">
    <location>
        <begin position="254"/>
        <end position="278"/>
    </location>
</feature>